<accession>A0A7X5LJG4</accession>
<keyword evidence="2" id="KW-1185">Reference proteome</keyword>
<reference evidence="1 2" key="1">
    <citation type="submission" date="2020-01" db="EMBL/GenBank/DDBJ databases">
        <authorList>
            <person name="Chen J."/>
            <person name="Zhu S."/>
            <person name="Yang J."/>
        </authorList>
    </citation>
    <scope>NUCLEOTIDE SEQUENCE [LARGE SCALE GENOMIC DNA]</scope>
    <source>
        <strain evidence="1 2">345S023</strain>
    </source>
</reference>
<dbReference type="RefSeq" id="WP_163084062.1">
    <property type="nucleotide sequence ID" value="NZ_JAAAWN010000004.1"/>
</dbReference>
<protein>
    <submittedName>
        <fullName evidence="1">Uncharacterized protein</fullName>
    </submittedName>
</protein>
<evidence type="ECO:0000313" key="1">
    <source>
        <dbReference type="EMBL" id="NDV90473.1"/>
    </source>
</evidence>
<dbReference type="AlphaFoldDB" id="A0A7X5LJG4"/>
<organism evidence="1 2">
    <name type="scientific">Alteromonas profundi</name>
    <dbReference type="NCBI Taxonomy" id="2696062"/>
    <lineage>
        <taxon>Bacteria</taxon>
        <taxon>Pseudomonadati</taxon>
        <taxon>Pseudomonadota</taxon>
        <taxon>Gammaproteobacteria</taxon>
        <taxon>Alteromonadales</taxon>
        <taxon>Alteromonadaceae</taxon>
        <taxon>Alteromonas/Salinimonas group</taxon>
        <taxon>Alteromonas</taxon>
    </lineage>
</organism>
<proteinExistence type="predicted"/>
<dbReference type="EMBL" id="JAAAWN010000004">
    <property type="protein sequence ID" value="NDV90473.1"/>
    <property type="molecule type" value="Genomic_DNA"/>
</dbReference>
<comment type="caution">
    <text evidence="1">The sequence shown here is derived from an EMBL/GenBank/DDBJ whole genome shotgun (WGS) entry which is preliminary data.</text>
</comment>
<evidence type="ECO:0000313" key="2">
    <source>
        <dbReference type="Proteomes" id="UP000470213"/>
    </source>
</evidence>
<dbReference type="Proteomes" id="UP000470213">
    <property type="component" value="Unassembled WGS sequence"/>
</dbReference>
<name>A0A7X5LJG4_9ALTE</name>
<sequence length="235" mass="27137">MRQITKAIYLLVEKYHRLYGLELYLFSHSGFGPGYWGFQVAGNRTWSARSSIVNDDGIGKKVRNSYSLVSYLHDVSLPSWSLSMDKQKAKGQPRLHSSKQLRTHTVVNWLEKEMGLINYFNQHHDAIERWRGTYTVEAAEKYILTINLAGLAATERNSLLVTPGQCYDSYYDNSEFDQIKEDIYTKLRAEDRKIDIFGTKGKWFCRNGLALIDNTVVNFWQEYVKGKSAKEILAT</sequence>
<gene>
    <name evidence="1" type="ORF">GTH32_04580</name>
</gene>